<dbReference type="Gene3D" id="3.40.50.720">
    <property type="entry name" value="NAD(P)-binding Rossmann-like Domain"/>
    <property type="match status" value="1"/>
</dbReference>
<dbReference type="PANTHER" id="PTHR42748">
    <property type="entry name" value="NITROGEN METABOLITE REPRESSION PROTEIN NMRA FAMILY MEMBER"/>
    <property type="match status" value="1"/>
</dbReference>
<comment type="similarity">
    <text evidence="1">Belongs to the NmrA-type oxidoreductase family.</text>
</comment>
<dbReference type="RefSeq" id="XP_031873464.1">
    <property type="nucleotide sequence ID" value="XM_032009410.1"/>
</dbReference>
<evidence type="ECO:0000313" key="5">
    <source>
        <dbReference type="EMBL" id="RDL40808.1"/>
    </source>
</evidence>
<dbReference type="InterPro" id="IPR036291">
    <property type="entry name" value="NAD(P)-bd_dom_sf"/>
</dbReference>
<accession>A0A370TZ83</accession>
<dbReference type="EMBL" id="NPIC01000001">
    <property type="protein sequence ID" value="RDL40808.1"/>
    <property type="molecule type" value="Genomic_DNA"/>
</dbReference>
<dbReference type="CDD" id="cd05251">
    <property type="entry name" value="NmrA_like_SDR_a"/>
    <property type="match status" value="1"/>
</dbReference>
<dbReference type="Pfam" id="PF05368">
    <property type="entry name" value="NmrA"/>
    <property type="match status" value="1"/>
</dbReference>
<dbReference type="GO" id="GO:0005634">
    <property type="term" value="C:nucleus"/>
    <property type="evidence" value="ECO:0007669"/>
    <property type="project" value="TreeGrafter"/>
</dbReference>
<dbReference type="Proteomes" id="UP000254866">
    <property type="component" value="Unassembled WGS sequence"/>
</dbReference>
<dbReference type="SUPFAM" id="SSF51735">
    <property type="entry name" value="NAD(P)-binding Rossmann-fold domains"/>
    <property type="match status" value="1"/>
</dbReference>
<evidence type="ECO:0000256" key="1">
    <source>
        <dbReference type="ARBA" id="ARBA00006328"/>
    </source>
</evidence>
<gene>
    <name evidence="5" type="ORF">BP5553_00787</name>
</gene>
<evidence type="ECO:0000259" key="4">
    <source>
        <dbReference type="Pfam" id="PF05368"/>
    </source>
</evidence>
<dbReference type="Gene3D" id="3.90.25.10">
    <property type="entry name" value="UDP-galactose 4-epimerase, domain 1"/>
    <property type="match status" value="1"/>
</dbReference>
<keyword evidence="3" id="KW-0560">Oxidoreductase</keyword>
<protein>
    <recommendedName>
        <fullName evidence="4">NmrA-like domain-containing protein</fullName>
    </recommendedName>
</protein>
<proteinExistence type="inferred from homology"/>
<comment type="caution">
    <text evidence="5">The sequence shown here is derived from an EMBL/GenBank/DDBJ whole genome shotgun (WGS) entry which is preliminary data.</text>
</comment>
<dbReference type="STRING" id="2656787.A0A370TZ83"/>
<keyword evidence="6" id="KW-1185">Reference proteome</keyword>
<dbReference type="InterPro" id="IPR008030">
    <property type="entry name" value="NmrA-like"/>
</dbReference>
<evidence type="ECO:0000313" key="6">
    <source>
        <dbReference type="Proteomes" id="UP000254866"/>
    </source>
</evidence>
<name>A0A370TZ83_9HELO</name>
<dbReference type="PANTHER" id="PTHR42748:SF30">
    <property type="entry name" value="NMRA-LIKE DOMAIN-CONTAINING PROTEIN"/>
    <property type="match status" value="1"/>
</dbReference>
<sequence>MTGTFLITGATGAQGGATARELLARKCKVHAFVRNPTSSAARGLESLGAVLFKGDFDDVKAITAATAGVNGVFLNTFPNFTDPGGEVRYAQNFVNAAIAAKTVTSFVVSTVTKPCSDPEKWKAHEAQYPFLSFYHSQKRGVEDVVRKAGFPSYTILRPGWLLYNYLSHPCRYHFPELESDRILTTSFPREFKLDSFDPADVGKFATAAFMDPGTFNGVELDLVNEHYTLEEVAQLLTKVSGVEVKARFRSEEETKAILASGKLPTVENQIWAKERDDGRNGAHLEKYGIRLTTFEEFMEREKPRLLATLGAAN</sequence>
<dbReference type="AlphaFoldDB" id="A0A370TZ83"/>
<evidence type="ECO:0000256" key="3">
    <source>
        <dbReference type="ARBA" id="ARBA00023002"/>
    </source>
</evidence>
<evidence type="ECO:0000256" key="2">
    <source>
        <dbReference type="ARBA" id="ARBA00022857"/>
    </source>
</evidence>
<dbReference type="OrthoDB" id="3358371at2759"/>
<dbReference type="InterPro" id="IPR051164">
    <property type="entry name" value="NmrA-like_oxidored"/>
</dbReference>
<organism evidence="5 6">
    <name type="scientific">Venustampulla echinocandica</name>
    <dbReference type="NCBI Taxonomy" id="2656787"/>
    <lineage>
        <taxon>Eukaryota</taxon>
        <taxon>Fungi</taxon>
        <taxon>Dikarya</taxon>
        <taxon>Ascomycota</taxon>
        <taxon>Pezizomycotina</taxon>
        <taxon>Leotiomycetes</taxon>
        <taxon>Helotiales</taxon>
        <taxon>Pleuroascaceae</taxon>
        <taxon>Venustampulla</taxon>
    </lineage>
</organism>
<feature type="domain" description="NmrA-like" evidence="4">
    <location>
        <begin position="2"/>
        <end position="257"/>
    </location>
</feature>
<reference evidence="5 6" key="1">
    <citation type="journal article" date="2018" name="IMA Fungus">
        <title>IMA Genome-F 9: Draft genome sequence of Annulohypoxylon stygium, Aspergillus mulundensis, Berkeleyomyces basicola (syn. Thielaviopsis basicola), Ceratocystis smalleyi, two Cercospora beticola strains, Coleophoma cylindrospora, Fusarium fracticaudum, Phialophora cf. hyalina, and Morchella septimelata.</title>
        <authorList>
            <person name="Wingfield B.D."/>
            <person name="Bills G.F."/>
            <person name="Dong Y."/>
            <person name="Huang W."/>
            <person name="Nel W.J."/>
            <person name="Swalarsk-Parry B.S."/>
            <person name="Vaghefi N."/>
            <person name="Wilken P.M."/>
            <person name="An Z."/>
            <person name="de Beer Z.W."/>
            <person name="De Vos L."/>
            <person name="Chen L."/>
            <person name="Duong T.A."/>
            <person name="Gao Y."/>
            <person name="Hammerbacher A."/>
            <person name="Kikkert J.R."/>
            <person name="Li Y."/>
            <person name="Li H."/>
            <person name="Li K."/>
            <person name="Li Q."/>
            <person name="Liu X."/>
            <person name="Ma X."/>
            <person name="Naidoo K."/>
            <person name="Pethybridge S.J."/>
            <person name="Sun J."/>
            <person name="Steenkamp E.T."/>
            <person name="van der Nest M.A."/>
            <person name="van Wyk S."/>
            <person name="Wingfield M.J."/>
            <person name="Xiong C."/>
            <person name="Yue Q."/>
            <person name="Zhang X."/>
        </authorList>
    </citation>
    <scope>NUCLEOTIDE SEQUENCE [LARGE SCALE GENOMIC DNA]</scope>
    <source>
        <strain evidence="5 6">BP 5553</strain>
    </source>
</reference>
<dbReference type="GeneID" id="43593636"/>
<keyword evidence="2" id="KW-0521">NADP</keyword>
<dbReference type="GO" id="GO:0016491">
    <property type="term" value="F:oxidoreductase activity"/>
    <property type="evidence" value="ECO:0007669"/>
    <property type="project" value="UniProtKB-KW"/>
</dbReference>